<keyword evidence="2" id="KW-1185">Reference proteome</keyword>
<reference evidence="1 2" key="1">
    <citation type="journal article" date="2019" name="bioRxiv">
        <title>Genomics, evolutionary history and diagnostics of the Alternaria alternata species group including apple and Asian pear pathotypes.</title>
        <authorList>
            <person name="Armitage A.D."/>
            <person name="Cockerton H.M."/>
            <person name="Sreenivasaprasad S."/>
            <person name="Woodhall J.W."/>
            <person name="Lane C.R."/>
            <person name="Harrison R.J."/>
            <person name="Clarkson J.P."/>
        </authorList>
    </citation>
    <scope>NUCLEOTIDE SEQUENCE [LARGE SCALE GENOMIC DNA]</scope>
    <source>
        <strain evidence="1 2">FERA 650</strain>
    </source>
</reference>
<accession>A0ACB6FXD9</accession>
<name>A0ACB6FXD9_9PLEO</name>
<gene>
    <name evidence="1" type="ORF">AG0111_0g2833</name>
</gene>
<evidence type="ECO:0000313" key="1">
    <source>
        <dbReference type="EMBL" id="KAB2109083.1"/>
    </source>
</evidence>
<proteinExistence type="predicted"/>
<sequence length="215" mass="24309">MEKKYQDRDDEAKAFKEGYDQISNDIQMLQTERAVLQADYNTLKEEQEGWSKQQTSSSELHRVDQPAVLNQPISARPAVVRQTAELQHLAGLIITWQATLHNVTVKRNGSTERKEFLEGKNPRSRTATKEVEACSSIEASSWFGHPKHTKEPTHAEASRYEWYGGRSGGIAVSRQHSCNTPKASCCSGSFSCTERFSSKDYYIEHQEEPPSGRNT</sequence>
<evidence type="ECO:0000313" key="2">
    <source>
        <dbReference type="Proteomes" id="UP000293547"/>
    </source>
</evidence>
<dbReference type="EMBL" id="PDWZ02000002">
    <property type="protein sequence ID" value="KAB2109083.1"/>
    <property type="molecule type" value="Genomic_DNA"/>
</dbReference>
<protein>
    <submittedName>
        <fullName evidence="1">Uncharacterized protein</fullName>
    </submittedName>
</protein>
<dbReference type="Proteomes" id="UP000293547">
    <property type="component" value="Unassembled WGS sequence"/>
</dbReference>
<organism evidence="1 2">
    <name type="scientific">Alternaria gaisen</name>
    <dbReference type="NCBI Taxonomy" id="167740"/>
    <lineage>
        <taxon>Eukaryota</taxon>
        <taxon>Fungi</taxon>
        <taxon>Dikarya</taxon>
        <taxon>Ascomycota</taxon>
        <taxon>Pezizomycotina</taxon>
        <taxon>Dothideomycetes</taxon>
        <taxon>Pleosporomycetidae</taxon>
        <taxon>Pleosporales</taxon>
        <taxon>Pleosporineae</taxon>
        <taxon>Pleosporaceae</taxon>
        <taxon>Alternaria</taxon>
        <taxon>Alternaria sect. Alternaria</taxon>
    </lineage>
</organism>
<comment type="caution">
    <text evidence="1">The sequence shown here is derived from an EMBL/GenBank/DDBJ whole genome shotgun (WGS) entry which is preliminary data.</text>
</comment>